<feature type="region of interest" description="Disordered" evidence="8">
    <location>
        <begin position="747"/>
        <end position="784"/>
    </location>
</feature>
<feature type="compositionally biased region" description="Polar residues" evidence="8">
    <location>
        <begin position="182"/>
        <end position="207"/>
    </location>
</feature>
<feature type="compositionally biased region" description="Basic and acidic residues" evidence="8">
    <location>
        <begin position="124"/>
        <end position="134"/>
    </location>
</feature>
<dbReference type="InterPro" id="IPR004582">
    <property type="entry name" value="Checkpoint_prot_Rad17_Rad24"/>
</dbReference>
<comment type="similarity">
    <text evidence="2">Belongs to the rad17/RAD24 family.</text>
</comment>
<comment type="subcellular location">
    <subcellularLocation>
        <location evidence="1">Nucleus</location>
    </subcellularLocation>
</comment>
<dbReference type="GO" id="GO:0003689">
    <property type="term" value="F:DNA clamp loader activity"/>
    <property type="evidence" value="ECO:0007669"/>
    <property type="project" value="TreeGrafter"/>
</dbReference>
<evidence type="ECO:0000256" key="2">
    <source>
        <dbReference type="ARBA" id="ARBA00006168"/>
    </source>
</evidence>
<dbReference type="InParanoid" id="A0A2T3AAU9"/>
<dbReference type="PANTHER" id="PTHR12172:SF0">
    <property type="entry name" value="CELL CYCLE CHECKPOINT PROTEIN RAD17"/>
    <property type="match status" value="1"/>
</dbReference>
<accession>A0A2T3AAU9</accession>
<dbReference type="GO" id="GO:0003682">
    <property type="term" value="F:chromatin binding"/>
    <property type="evidence" value="ECO:0007669"/>
    <property type="project" value="TreeGrafter"/>
</dbReference>
<dbReference type="Pfam" id="PF25812">
    <property type="entry name" value="RAD24_helical"/>
    <property type="match status" value="1"/>
</dbReference>
<keyword evidence="6" id="KW-0539">Nucleus</keyword>
<dbReference type="PANTHER" id="PTHR12172">
    <property type="entry name" value="CELL CYCLE CHECKPOINT PROTEIN RAD17"/>
    <property type="match status" value="1"/>
</dbReference>
<dbReference type="GO" id="GO:0005634">
    <property type="term" value="C:nucleus"/>
    <property type="evidence" value="ECO:0007669"/>
    <property type="project" value="UniProtKB-SubCell"/>
</dbReference>
<evidence type="ECO:0000256" key="3">
    <source>
        <dbReference type="ARBA" id="ARBA00022741"/>
    </source>
</evidence>
<evidence type="ECO:0000256" key="7">
    <source>
        <dbReference type="ARBA" id="ARBA00023306"/>
    </source>
</evidence>
<dbReference type="GO" id="GO:0033314">
    <property type="term" value="P:mitotic DNA replication checkpoint signaling"/>
    <property type="evidence" value="ECO:0007669"/>
    <property type="project" value="TreeGrafter"/>
</dbReference>
<dbReference type="Proteomes" id="UP000241462">
    <property type="component" value="Unassembled WGS sequence"/>
</dbReference>
<evidence type="ECO:0000256" key="1">
    <source>
        <dbReference type="ARBA" id="ARBA00004123"/>
    </source>
</evidence>
<keyword evidence="7" id="KW-0131">Cell cycle</keyword>
<feature type="non-terminal residue" evidence="10">
    <location>
        <position position="902"/>
    </location>
</feature>
<feature type="non-terminal residue" evidence="10">
    <location>
        <position position="1"/>
    </location>
</feature>
<keyword evidence="3" id="KW-0547">Nucleotide-binding</keyword>
<evidence type="ECO:0000256" key="4">
    <source>
        <dbReference type="ARBA" id="ARBA00022763"/>
    </source>
</evidence>
<dbReference type="STRING" id="2025994.A0A2T3AAU9"/>
<evidence type="ECO:0000256" key="8">
    <source>
        <dbReference type="SAM" id="MobiDB-lite"/>
    </source>
</evidence>
<protein>
    <submittedName>
        <fullName evidence="10">Rad17 cell cycle checkpoint protein-domain-containing protein</fullName>
    </submittedName>
</protein>
<dbReference type="EMBL" id="KZ678423">
    <property type="protein sequence ID" value="PSR88944.1"/>
    <property type="molecule type" value="Genomic_DNA"/>
</dbReference>
<evidence type="ECO:0000313" key="10">
    <source>
        <dbReference type="EMBL" id="PSR88944.1"/>
    </source>
</evidence>
<feature type="region of interest" description="Disordered" evidence="8">
    <location>
        <begin position="832"/>
        <end position="902"/>
    </location>
</feature>
<sequence>PPAKRRKRNIVEDTDTDQHDKPSSAKKKNLEYYFSSPEVKDRTGCPATADITAPDSPSPLRRAIRSSRGATLANAPAAATQSRQSKVNLSKSPSHSPLKPKKPIEEGGKSGNIKTLFSKQSQKAKREPNADGHRNTSHSQVFDIVNDPLSEDDDEDISAHRASGTSLVGKKAQKRLKEPDEASTTLTASSSQRFLHPTRTTSASSVSEGGHGPWSERYGPDNLDELVVHKRKVEDVRRWLEGVLSGRLRQCLLVLKGSAGTGKTTTMQLLSRDMGFEVLEWRNPGATSASVPGAQSSAARFEEFLGRGRSFGQLDIDESDSNQKSQKANGALAGLRDDDRKRVVVIEEFPNTFIRSGNGVMSFRSTLRQFLAHNTPTLGGLGEAGSVIPVIMIISETLLTTTSASADSFTAHRLLGPEILRHPGTGVIEFNDIAPTLLAKALELVVRKEARVSGRRRTPGPQVLRRLGEIGDIRNAVSTLEFLCLKGDEEADWGSKVTFGKSKKTSKSQAMTKGEQESLELVSQREYSLGIFHAIGKVVYNKRDEQPFPQGSVEALAEALPSHLSHMRRDKRSQVSLTTLIDETGTDTSTFISALHENYVPSCDRTGVSDSQTSLDYINSCLDYLSASDLLSPSWDTFSRGGALASRDQGSHILRQDEIAFEVAVRGLLFSLPHPVKRKSNLGGKTSDAFKMFYPASIKLWKTKEELDGLVDWWASRILKQEPSASDSKLQQPFATTANSASLFRKGKSAITKSSGTESQQDEARKNEIKSSAEPSAEEALPLLSLGSSARQELVLERLPYMSHLARHGHTSLMSLDLHDLERVVTFRGIGASVEEESEEEREGIPAPTGEAWATDKPTEDSTPRKKPTNVIKSQDKQSEGSMISNLQVHKLVLSDDDIEDD</sequence>
<dbReference type="GO" id="GO:0000077">
    <property type="term" value="P:DNA damage checkpoint signaling"/>
    <property type="evidence" value="ECO:0007669"/>
    <property type="project" value="TreeGrafter"/>
</dbReference>
<feature type="compositionally biased region" description="Low complexity" evidence="8">
    <location>
        <begin position="70"/>
        <end position="79"/>
    </location>
</feature>
<organism evidence="10 11">
    <name type="scientific">Coniella lustricola</name>
    <dbReference type="NCBI Taxonomy" id="2025994"/>
    <lineage>
        <taxon>Eukaryota</taxon>
        <taxon>Fungi</taxon>
        <taxon>Dikarya</taxon>
        <taxon>Ascomycota</taxon>
        <taxon>Pezizomycotina</taxon>
        <taxon>Sordariomycetes</taxon>
        <taxon>Sordariomycetidae</taxon>
        <taxon>Diaporthales</taxon>
        <taxon>Schizoparmaceae</taxon>
        <taxon>Coniella</taxon>
    </lineage>
</organism>
<dbReference type="AlphaFoldDB" id="A0A2T3AAU9"/>
<proteinExistence type="inferred from homology"/>
<dbReference type="InterPro" id="IPR027417">
    <property type="entry name" value="P-loop_NTPase"/>
</dbReference>
<dbReference type="SUPFAM" id="SSF52540">
    <property type="entry name" value="P-loop containing nucleoside triphosphate hydrolases"/>
    <property type="match status" value="1"/>
</dbReference>
<feature type="region of interest" description="Disordered" evidence="8">
    <location>
        <begin position="1"/>
        <end position="217"/>
    </location>
</feature>
<feature type="compositionally biased region" description="Polar residues" evidence="8">
    <location>
        <begin position="112"/>
        <end position="121"/>
    </location>
</feature>
<dbReference type="Gene3D" id="3.40.50.300">
    <property type="entry name" value="P-loop containing nucleotide triphosphate hydrolases"/>
    <property type="match status" value="1"/>
</dbReference>
<evidence type="ECO:0000256" key="5">
    <source>
        <dbReference type="ARBA" id="ARBA00022840"/>
    </source>
</evidence>
<keyword evidence="4" id="KW-0227">DNA damage</keyword>
<dbReference type="InterPro" id="IPR057927">
    <property type="entry name" value="RAD24-like_helical"/>
</dbReference>
<name>A0A2T3AAU9_9PEZI</name>
<feature type="compositionally biased region" description="Basic and acidic residues" evidence="8">
    <location>
        <begin position="762"/>
        <end position="771"/>
    </location>
</feature>
<evidence type="ECO:0000259" key="9">
    <source>
        <dbReference type="Pfam" id="PF25812"/>
    </source>
</evidence>
<keyword evidence="11" id="KW-1185">Reference proteome</keyword>
<evidence type="ECO:0000256" key="6">
    <source>
        <dbReference type="ARBA" id="ARBA00023242"/>
    </source>
</evidence>
<dbReference type="OrthoDB" id="10265971at2759"/>
<keyword evidence="5" id="KW-0067">ATP-binding</keyword>
<dbReference type="Pfam" id="PF03215">
    <property type="entry name" value="Rad17"/>
    <property type="match status" value="1"/>
</dbReference>
<dbReference type="GO" id="GO:0005524">
    <property type="term" value="F:ATP binding"/>
    <property type="evidence" value="ECO:0007669"/>
    <property type="project" value="UniProtKB-KW"/>
</dbReference>
<evidence type="ECO:0000313" key="11">
    <source>
        <dbReference type="Proteomes" id="UP000241462"/>
    </source>
</evidence>
<feature type="domain" description="Checkpoint protein RAD24-like helical bundle" evidence="9">
    <location>
        <begin position="527"/>
        <end position="634"/>
    </location>
</feature>
<reference evidence="10 11" key="1">
    <citation type="journal article" date="2018" name="Mycol. Prog.">
        <title>Coniella lustricola, a new species from submerged detritus.</title>
        <authorList>
            <person name="Raudabaugh D.B."/>
            <person name="Iturriaga T."/>
            <person name="Carver A."/>
            <person name="Mondo S."/>
            <person name="Pangilinan J."/>
            <person name="Lipzen A."/>
            <person name="He G."/>
            <person name="Amirebrahimi M."/>
            <person name="Grigoriev I.V."/>
            <person name="Miller A.N."/>
        </authorList>
    </citation>
    <scope>NUCLEOTIDE SEQUENCE [LARGE SCALE GENOMIC DNA]</scope>
    <source>
        <strain evidence="10 11">B22-T-1</strain>
    </source>
</reference>
<gene>
    <name evidence="10" type="ORF">BD289DRAFT_354733</name>
</gene>
<dbReference type="GO" id="GO:0006281">
    <property type="term" value="P:DNA repair"/>
    <property type="evidence" value="ECO:0007669"/>
    <property type="project" value="InterPro"/>
</dbReference>